<sequence>MFAEAIGETWEDNLRLAGEALNRSAEAEELLAAYEERADRPAGRRVGAR</sequence>
<dbReference type="Proteomes" id="UP000198921">
    <property type="component" value="Unassembled WGS sequence"/>
</dbReference>
<evidence type="ECO:0000313" key="1">
    <source>
        <dbReference type="EMBL" id="SDY87735.1"/>
    </source>
</evidence>
<dbReference type="SUPFAM" id="SSF53807">
    <property type="entry name" value="Helical backbone' metal receptor"/>
    <property type="match status" value="1"/>
</dbReference>
<proteinExistence type="predicted"/>
<organism evidence="1 2">
    <name type="scientific">Geodermatophilus africanus</name>
    <dbReference type="NCBI Taxonomy" id="1137993"/>
    <lineage>
        <taxon>Bacteria</taxon>
        <taxon>Bacillati</taxon>
        <taxon>Actinomycetota</taxon>
        <taxon>Actinomycetes</taxon>
        <taxon>Geodermatophilales</taxon>
        <taxon>Geodermatophilaceae</taxon>
        <taxon>Geodermatophilus</taxon>
    </lineage>
</organism>
<gene>
    <name evidence="1" type="ORF">SAMN05660209_03935</name>
</gene>
<dbReference type="EMBL" id="FNOT01000013">
    <property type="protein sequence ID" value="SDY87735.1"/>
    <property type="molecule type" value="Genomic_DNA"/>
</dbReference>
<evidence type="ECO:0000313" key="2">
    <source>
        <dbReference type="Proteomes" id="UP000198921"/>
    </source>
</evidence>
<protein>
    <submittedName>
        <fullName evidence="1">Iron complex transport system substrate-binding protein</fullName>
    </submittedName>
</protein>
<accession>A0A1H3NGY5</accession>
<keyword evidence="2" id="KW-1185">Reference proteome</keyword>
<reference evidence="2" key="1">
    <citation type="submission" date="2016-10" db="EMBL/GenBank/DDBJ databases">
        <authorList>
            <person name="Varghese N."/>
            <person name="Submissions S."/>
        </authorList>
    </citation>
    <scope>NUCLEOTIDE SEQUENCE [LARGE SCALE GENOMIC DNA]</scope>
    <source>
        <strain evidence="2">DSM 45422</strain>
    </source>
</reference>
<dbReference type="STRING" id="1137993.SAMN05660209_03935"/>
<name>A0A1H3NGY5_9ACTN</name>
<dbReference type="AlphaFoldDB" id="A0A1H3NGY5"/>
<dbReference type="Gene3D" id="3.40.50.1980">
    <property type="entry name" value="Nitrogenase molybdenum iron protein domain"/>
    <property type="match status" value="1"/>
</dbReference>